<reference evidence="1" key="1">
    <citation type="journal article" date="2019" name="bioRxiv">
        <title>The Genome of the Zebra Mussel, Dreissena polymorpha: A Resource for Invasive Species Research.</title>
        <authorList>
            <person name="McCartney M.A."/>
            <person name="Auch B."/>
            <person name="Kono T."/>
            <person name="Mallez S."/>
            <person name="Zhang Y."/>
            <person name="Obille A."/>
            <person name="Becker A."/>
            <person name="Abrahante J.E."/>
            <person name="Garbe J."/>
            <person name="Badalamenti J.P."/>
            <person name="Herman A."/>
            <person name="Mangelson H."/>
            <person name="Liachko I."/>
            <person name="Sullivan S."/>
            <person name="Sone E.D."/>
            <person name="Koren S."/>
            <person name="Silverstein K.A.T."/>
            <person name="Beckman K.B."/>
            <person name="Gohl D.M."/>
        </authorList>
    </citation>
    <scope>NUCLEOTIDE SEQUENCE</scope>
    <source>
        <strain evidence="1">Duluth1</strain>
        <tissue evidence="1">Whole animal</tissue>
    </source>
</reference>
<protein>
    <submittedName>
        <fullName evidence="1">Uncharacterized protein</fullName>
    </submittedName>
</protein>
<reference evidence="1" key="2">
    <citation type="submission" date="2020-11" db="EMBL/GenBank/DDBJ databases">
        <authorList>
            <person name="McCartney M.A."/>
            <person name="Auch B."/>
            <person name="Kono T."/>
            <person name="Mallez S."/>
            <person name="Becker A."/>
            <person name="Gohl D.M."/>
            <person name="Silverstein K.A.T."/>
            <person name="Koren S."/>
            <person name="Bechman K.B."/>
            <person name="Herman A."/>
            <person name="Abrahante J.E."/>
            <person name="Garbe J."/>
        </authorList>
    </citation>
    <scope>NUCLEOTIDE SEQUENCE</scope>
    <source>
        <strain evidence="1">Duluth1</strain>
        <tissue evidence="1">Whole animal</tissue>
    </source>
</reference>
<name>A0A9D4KE14_DREPO</name>
<sequence length="106" mass="12259">MSLTLGKLGLMHVCKVSSHIRLCSKQERPFPSRLDYGPFRRDWITALSVETGLRLFPSRLDYGPFRRDWITALSVETGLRPFPSRLDYGSFRRDWITALSVETGLR</sequence>
<accession>A0A9D4KE14</accession>
<gene>
    <name evidence="1" type="ORF">DPMN_111175</name>
</gene>
<evidence type="ECO:0000313" key="2">
    <source>
        <dbReference type="Proteomes" id="UP000828390"/>
    </source>
</evidence>
<organism evidence="1 2">
    <name type="scientific">Dreissena polymorpha</name>
    <name type="common">Zebra mussel</name>
    <name type="synonym">Mytilus polymorpha</name>
    <dbReference type="NCBI Taxonomy" id="45954"/>
    <lineage>
        <taxon>Eukaryota</taxon>
        <taxon>Metazoa</taxon>
        <taxon>Spiralia</taxon>
        <taxon>Lophotrochozoa</taxon>
        <taxon>Mollusca</taxon>
        <taxon>Bivalvia</taxon>
        <taxon>Autobranchia</taxon>
        <taxon>Heteroconchia</taxon>
        <taxon>Euheterodonta</taxon>
        <taxon>Imparidentia</taxon>
        <taxon>Neoheterodontei</taxon>
        <taxon>Myida</taxon>
        <taxon>Dreissenoidea</taxon>
        <taxon>Dreissenidae</taxon>
        <taxon>Dreissena</taxon>
    </lineage>
</organism>
<dbReference type="AlphaFoldDB" id="A0A9D4KE14"/>
<evidence type="ECO:0000313" key="1">
    <source>
        <dbReference type="EMBL" id="KAH3837774.1"/>
    </source>
</evidence>
<dbReference type="EMBL" id="JAIWYP010000004">
    <property type="protein sequence ID" value="KAH3837774.1"/>
    <property type="molecule type" value="Genomic_DNA"/>
</dbReference>
<comment type="caution">
    <text evidence="1">The sequence shown here is derived from an EMBL/GenBank/DDBJ whole genome shotgun (WGS) entry which is preliminary data.</text>
</comment>
<keyword evidence="2" id="KW-1185">Reference proteome</keyword>
<dbReference type="Proteomes" id="UP000828390">
    <property type="component" value="Unassembled WGS sequence"/>
</dbReference>
<proteinExistence type="predicted"/>